<dbReference type="OrthoDB" id="2574468at2759"/>
<organism evidence="1 2">
    <name type="scientific">Sanghuangporus baumii</name>
    <name type="common">Phellinus baumii</name>
    <dbReference type="NCBI Taxonomy" id="108892"/>
    <lineage>
        <taxon>Eukaryota</taxon>
        <taxon>Fungi</taxon>
        <taxon>Dikarya</taxon>
        <taxon>Basidiomycota</taxon>
        <taxon>Agaricomycotina</taxon>
        <taxon>Agaricomycetes</taxon>
        <taxon>Hymenochaetales</taxon>
        <taxon>Hymenochaetaceae</taxon>
        <taxon>Sanghuangporus</taxon>
    </lineage>
</organism>
<accession>A0A9Q5N2J5</accession>
<evidence type="ECO:0000313" key="1">
    <source>
        <dbReference type="EMBL" id="OCB86850.1"/>
    </source>
</evidence>
<sequence length="151" mass="16339">MGMKRKLADDAFLHSQCAKQMRLVPFPSSDPPFDMDLDIPMSDEHDMHIIMPAGFHSRLASSASTDSDCYSVSEAPSTPAYPVFNLYPALDPASHATSVNGRTFSGLGFPHLRSGCKQLPKLRVACGSGPTGERSMWGLCEECGAIQMLDS</sequence>
<proteinExistence type="predicted"/>
<dbReference type="EMBL" id="LNZH02000198">
    <property type="protein sequence ID" value="OCB86850.1"/>
    <property type="molecule type" value="Genomic_DNA"/>
</dbReference>
<gene>
    <name evidence="1" type="ORF">A7U60_g6023</name>
</gene>
<protein>
    <submittedName>
        <fullName evidence="1">Uncharacterized protein</fullName>
    </submittedName>
</protein>
<comment type="caution">
    <text evidence="1">The sequence shown here is derived from an EMBL/GenBank/DDBJ whole genome shotgun (WGS) entry which is preliminary data.</text>
</comment>
<keyword evidence="2" id="KW-1185">Reference proteome</keyword>
<reference evidence="1" key="1">
    <citation type="submission" date="2016-06" db="EMBL/GenBank/DDBJ databases">
        <title>Draft Genome sequence of the fungus Inonotus baumii.</title>
        <authorList>
            <person name="Zhu H."/>
            <person name="Lin W."/>
        </authorList>
    </citation>
    <scope>NUCLEOTIDE SEQUENCE</scope>
    <source>
        <strain evidence="1">821</strain>
    </source>
</reference>
<evidence type="ECO:0000313" key="2">
    <source>
        <dbReference type="Proteomes" id="UP000757232"/>
    </source>
</evidence>
<dbReference type="Proteomes" id="UP000757232">
    <property type="component" value="Unassembled WGS sequence"/>
</dbReference>
<name>A0A9Q5N2J5_SANBA</name>
<dbReference type="AlphaFoldDB" id="A0A9Q5N2J5"/>